<evidence type="ECO:0000313" key="3">
    <source>
        <dbReference type="Proteomes" id="UP000030689"/>
    </source>
</evidence>
<dbReference type="SUPFAM" id="SSF81383">
    <property type="entry name" value="F-box domain"/>
    <property type="match status" value="1"/>
</dbReference>
<sequence length="324" mass="37643">MPHLPHELVEEILSRVPATSLKRLRSICRQWKSLFKDRRFTEKNFRKAPKQSLVLLVMLMELITFSISDSLNVADLSSIEFKVPFGLENSLSNLEKVVEVFHCCSNPISNNCGGLLLCTTSLVKLVVWNQCLGETRWIQPIRDYNRWSRYSLGYENNKSCHSYKILSYHHVNDNLVGYEIYDFNSDSWRVLVDVVVLDCLIEPSKVLHRIYGASKMDMWVTNNIDSEAVVWSKSFTIDIQPIHLENLTYIPSSFVMDEEKKVVVCCNASKEPTSVQKEYVIEKYHTESPFIVETTQVSCCPLIFSYVPSFVRVQQVRRKRKERN</sequence>
<dbReference type="PROSITE" id="PS50181">
    <property type="entry name" value="FBOX"/>
    <property type="match status" value="1"/>
</dbReference>
<name>V4MFW0_EUTSA</name>
<feature type="domain" description="F-box" evidence="1">
    <location>
        <begin position="1"/>
        <end position="48"/>
    </location>
</feature>
<dbReference type="PANTHER" id="PTHR31672:SF13">
    <property type="entry name" value="F-BOX PROTEIN CPR30-LIKE"/>
    <property type="match status" value="1"/>
</dbReference>
<evidence type="ECO:0000259" key="1">
    <source>
        <dbReference type="PROSITE" id="PS50181"/>
    </source>
</evidence>
<reference evidence="2 3" key="1">
    <citation type="journal article" date="2013" name="Front. Plant Sci.">
        <title>The Reference Genome of the Halophytic Plant Eutrema salsugineum.</title>
        <authorList>
            <person name="Yang R."/>
            <person name="Jarvis D.E."/>
            <person name="Chen H."/>
            <person name="Beilstein M.A."/>
            <person name="Grimwood J."/>
            <person name="Jenkins J."/>
            <person name="Shu S."/>
            <person name="Prochnik S."/>
            <person name="Xin M."/>
            <person name="Ma C."/>
            <person name="Schmutz J."/>
            <person name="Wing R.A."/>
            <person name="Mitchell-Olds T."/>
            <person name="Schumaker K.S."/>
            <person name="Wang X."/>
        </authorList>
    </citation>
    <scope>NUCLEOTIDE SEQUENCE [LARGE SCALE GENOMIC DNA]</scope>
</reference>
<gene>
    <name evidence="2" type="ORF">EUTSA_v10017637mg</name>
</gene>
<evidence type="ECO:0000313" key="2">
    <source>
        <dbReference type="EMBL" id="ESQ51428.1"/>
    </source>
</evidence>
<keyword evidence="3" id="KW-1185">Reference proteome</keyword>
<dbReference type="AlphaFoldDB" id="V4MFW0"/>
<organism evidence="2 3">
    <name type="scientific">Eutrema salsugineum</name>
    <name type="common">Saltwater cress</name>
    <name type="synonym">Sisymbrium salsugineum</name>
    <dbReference type="NCBI Taxonomy" id="72664"/>
    <lineage>
        <taxon>Eukaryota</taxon>
        <taxon>Viridiplantae</taxon>
        <taxon>Streptophyta</taxon>
        <taxon>Embryophyta</taxon>
        <taxon>Tracheophyta</taxon>
        <taxon>Spermatophyta</taxon>
        <taxon>Magnoliopsida</taxon>
        <taxon>eudicotyledons</taxon>
        <taxon>Gunneridae</taxon>
        <taxon>Pentapetalae</taxon>
        <taxon>rosids</taxon>
        <taxon>malvids</taxon>
        <taxon>Brassicales</taxon>
        <taxon>Brassicaceae</taxon>
        <taxon>Eutremeae</taxon>
        <taxon>Eutrema</taxon>
    </lineage>
</organism>
<dbReference type="Gene3D" id="1.20.1280.50">
    <property type="match status" value="1"/>
</dbReference>
<dbReference type="EMBL" id="KI517385">
    <property type="protein sequence ID" value="ESQ51428.1"/>
    <property type="molecule type" value="Genomic_DNA"/>
</dbReference>
<dbReference type="InterPro" id="IPR001810">
    <property type="entry name" value="F-box_dom"/>
</dbReference>
<dbReference type="Pfam" id="PF00646">
    <property type="entry name" value="F-box"/>
    <property type="match status" value="1"/>
</dbReference>
<dbReference type="InterPro" id="IPR006527">
    <property type="entry name" value="F-box-assoc_dom_typ1"/>
</dbReference>
<dbReference type="PANTHER" id="PTHR31672">
    <property type="entry name" value="BNACNNG10540D PROTEIN"/>
    <property type="match status" value="1"/>
</dbReference>
<accession>V4MFW0</accession>
<dbReference type="InterPro" id="IPR036047">
    <property type="entry name" value="F-box-like_dom_sf"/>
</dbReference>
<dbReference type="InterPro" id="IPR050796">
    <property type="entry name" value="SCF_F-box_component"/>
</dbReference>
<dbReference type="InterPro" id="IPR017451">
    <property type="entry name" value="F-box-assoc_interact_dom"/>
</dbReference>
<protein>
    <recommendedName>
        <fullName evidence="1">F-box domain-containing protein</fullName>
    </recommendedName>
</protein>
<dbReference type="SMART" id="SM00256">
    <property type="entry name" value="FBOX"/>
    <property type="match status" value="1"/>
</dbReference>
<dbReference type="CDD" id="cd22157">
    <property type="entry name" value="F-box_AtFBW1-like"/>
    <property type="match status" value="1"/>
</dbReference>
<dbReference type="Pfam" id="PF07734">
    <property type="entry name" value="FBA_1"/>
    <property type="match status" value="2"/>
</dbReference>
<dbReference type="KEGG" id="eus:EUTSA_v10017637mg"/>
<dbReference type="OMA" id="ILSICHY"/>
<proteinExistence type="predicted"/>
<dbReference type="Gramene" id="ESQ51428">
    <property type="protein sequence ID" value="ESQ51428"/>
    <property type="gene ID" value="EUTSA_v10017637mg"/>
</dbReference>
<dbReference type="Proteomes" id="UP000030689">
    <property type="component" value="Unassembled WGS sequence"/>
</dbReference>
<dbReference type="NCBIfam" id="TIGR01640">
    <property type="entry name" value="F_box_assoc_1"/>
    <property type="match status" value="1"/>
</dbReference>